<dbReference type="SUPFAM" id="SSF51735">
    <property type="entry name" value="NAD(P)-binding Rossmann-fold domains"/>
    <property type="match status" value="1"/>
</dbReference>
<dbReference type="PRINTS" id="PR00084">
    <property type="entry name" value="MTLDHDRGNASE"/>
</dbReference>
<keyword evidence="11" id="KW-1185">Reference proteome</keyword>
<evidence type="ECO:0000256" key="2">
    <source>
        <dbReference type="ARBA" id="ARBA00012939"/>
    </source>
</evidence>
<feature type="domain" description="Mannitol dehydrogenase N-terminal" evidence="8">
    <location>
        <begin position="1"/>
        <end position="192"/>
    </location>
</feature>
<dbReference type="NCBIfam" id="NF002652">
    <property type="entry name" value="PRK02318.2-5"/>
    <property type="match status" value="1"/>
</dbReference>
<keyword evidence="4 7" id="KW-0560">Oxidoreductase</keyword>
<dbReference type="InterPro" id="IPR013328">
    <property type="entry name" value="6PGD_dom2"/>
</dbReference>
<dbReference type="RefSeq" id="WP_267780144.1">
    <property type="nucleotide sequence ID" value="NZ_CP113089.1"/>
</dbReference>
<dbReference type="Gene3D" id="1.10.1040.10">
    <property type="entry name" value="N-(1-d-carboxylethyl)-l-norvaline Dehydrogenase, domain 2"/>
    <property type="match status" value="1"/>
</dbReference>
<evidence type="ECO:0000259" key="9">
    <source>
        <dbReference type="Pfam" id="PF08125"/>
    </source>
</evidence>
<dbReference type="InterPro" id="IPR013131">
    <property type="entry name" value="Mannitol_DH_N"/>
</dbReference>
<dbReference type="InterPro" id="IPR013118">
    <property type="entry name" value="Mannitol_DH_C"/>
</dbReference>
<feature type="binding site" evidence="7">
    <location>
        <begin position="3"/>
        <end position="14"/>
    </location>
    <ligand>
        <name>NAD(+)</name>
        <dbReference type="ChEBI" id="CHEBI:57540"/>
    </ligand>
</feature>
<organism evidence="10 11">
    <name type="scientific">Microcella daejeonensis</name>
    <dbReference type="NCBI Taxonomy" id="2994971"/>
    <lineage>
        <taxon>Bacteria</taxon>
        <taxon>Bacillati</taxon>
        <taxon>Actinomycetota</taxon>
        <taxon>Actinomycetes</taxon>
        <taxon>Micrococcales</taxon>
        <taxon>Microbacteriaceae</taxon>
        <taxon>Microcella</taxon>
    </lineage>
</organism>
<evidence type="ECO:0000259" key="8">
    <source>
        <dbReference type="Pfam" id="PF01232"/>
    </source>
</evidence>
<name>A0A9E8MJ37_9MICO</name>
<sequence>MTAVHFGAGNIGRGFIGLLLHEAGHDLVFVDVNAPLIAQITAADSYRVIEIGEQERSTVVTGFTAIDSSADRAAAVAAVASADIVTCAVGPTVLRFIAPVIADGLRARSADLPPVVVMACENALGATDLLHGRIAEALGDDAEAVLARGVFANTAVDRIVPAQDASDLDVRVEHFCEWAIETGPFAGAVPSIPGAHFVPELAPYIERKLFTVNAGHAACAYFGHLAGAATIDEGMRVPSVRAAVEAVLLETSRLLVDRHGFAAAEQDAYRETALQRFANPALADGVDRVGRQPMRKLSRDERFLSPARGLADLGVAPVAILAAVGAGLRFDVADDPESVALQQLLASEASDEQIVAEVMGVVAGEPLAAPLASVVAEVRAG</sequence>
<evidence type="ECO:0000256" key="3">
    <source>
        <dbReference type="ARBA" id="ARBA00016219"/>
    </source>
</evidence>
<dbReference type="GO" id="GO:0008926">
    <property type="term" value="F:mannitol-1-phosphate 5-dehydrogenase activity"/>
    <property type="evidence" value="ECO:0007669"/>
    <property type="project" value="UniProtKB-UniRule"/>
</dbReference>
<evidence type="ECO:0000256" key="1">
    <source>
        <dbReference type="ARBA" id="ARBA00006541"/>
    </source>
</evidence>
<dbReference type="InterPro" id="IPR023028">
    <property type="entry name" value="Mannitol_1_phos_5_DH"/>
</dbReference>
<dbReference type="InterPro" id="IPR008927">
    <property type="entry name" value="6-PGluconate_DH-like_C_sf"/>
</dbReference>
<dbReference type="EMBL" id="CP113089">
    <property type="protein sequence ID" value="WAB80478.1"/>
    <property type="molecule type" value="Genomic_DNA"/>
</dbReference>
<dbReference type="EC" id="1.1.1.17" evidence="2 7"/>
<dbReference type="Pfam" id="PF01232">
    <property type="entry name" value="Mannitol_dh"/>
    <property type="match status" value="1"/>
</dbReference>
<dbReference type="Pfam" id="PF08125">
    <property type="entry name" value="Mannitol_dh_C"/>
    <property type="match status" value="1"/>
</dbReference>
<proteinExistence type="inferred from homology"/>
<dbReference type="SUPFAM" id="SSF48179">
    <property type="entry name" value="6-phosphogluconate dehydrogenase C-terminal domain-like"/>
    <property type="match status" value="1"/>
</dbReference>
<dbReference type="GO" id="GO:0005829">
    <property type="term" value="C:cytosol"/>
    <property type="evidence" value="ECO:0007669"/>
    <property type="project" value="TreeGrafter"/>
</dbReference>
<dbReference type="Gene3D" id="3.40.50.720">
    <property type="entry name" value="NAD(P)-binding Rossmann-like Domain"/>
    <property type="match status" value="1"/>
</dbReference>
<dbReference type="Proteomes" id="UP001164706">
    <property type="component" value="Chromosome"/>
</dbReference>
<evidence type="ECO:0000256" key="7">
    <source>
        <dbReference type="HAMAP-Rule" id="MF_00196"/>
    </source>
</evidence>
<evidence type="ECO:0000313" key="11">
    <source>
        <dbReference type="Proteomes" id="UP001164706"/>
    </source>
</evidence>
<dbReference type="PANTHER" id="PTHR30524:SF0">
    <property type="entry name" value="ALTRONATE OXIDOREDUCTASE-RELATED"/>
    <property type="match status" value="1"/>
</dbReference>
<keyword evidence="5 7" id="KW-0520">NAD</keyword>
<dbReference type="PANTHER" id="PTHR30524">
    <property type="entry name" value="MANNITOL-1-PHOSPHATE 5-DEHYDROGENASE"/>
    <property type="match status" value="1"/>
</dbReference>
<comment type="catalytic activity">
    <reaction evidence="6 7">
        <text>D-mannitol 1-phosphate + NAD(+) = beta-D-fructose 6-phosphate + NADH + H(+)</text>
        <dbReference type="Rhea" id="RHEA:19661"/>
        <dbReference type="ChEBI" id="CHEBI:15378"/>
        <dbReference type="ChEBI" id="CHEBI:57540"/>
        <dbReference type="ChEBI" id="CHEBI:57634"/>
        <dbReference type="ChEBI" id="CHEBI:57945"/>
        <dbReference type="ChEBI" id="CHEBI:61381"/>
        <dbReference type="EC" id="1.1.1.17"/>
    </reaction>
</comment>
<evidence type="ECO:0000256" key="4">
    <source>
        <dbReference type="ARBA" id="ARBA00023002"/>
    </source>
</evidence>
<dbReference type="InterPro" id="IPR000669">
    <property type="entry name" value="Mannitol_DH"/>
</dbReference>
<evidence type="ECO:0000256" key="6">
    <source>
        <dbReference type="ARBA" id="ARBA00048615"/>
    </source>
</evidence>
<comment type="similarity">
    <text evidence="1 7">Belongs to the mannitol dehydrogenase family.</text>
</comment>
<reference evidence="10" key="1">
    <citation type="submission" date="2022-11" db="EMBL/GenBank/DDBJ databases">
        <title>Description of Microcella daejonensis nov. sp, isolated from riverside soil.</title>
        <authorList>
            <person name="Molina K.M."/>
            <person name="Kim S.B."/>
        </authorList>
    </citation>
    <scope>NUCLEOTIDE SEQUENCE</scope>
    <source>
        <strain evidence="10">MMS21-STM12</strain>
    </source>
</reference>
<dbReference type="KEGG" id="mdb:OVN18_07800"/>
<dbReference type="AlphaFoldDB" id="A0A9E8MJ37"/>
<dbReference type="InterPro" id="IPR036291">
    <property type="entry name" value="NAD(P)-bd_dom_sf"/>
</dbReference>
<gene>
    <name evidence="7" type="primary">mtlD</name>
    <name evidence="10" type="ORF">OVN18_07800</name>
</gene>
<feature type="domain" description="Mannitol dehydrogenase C-terminal" evidence="9">
    <location>
        <begin position="201"/>
        <end position="357"/>
    </location>
</feature>
<accession>A0A9E8MJ37</accession>
<evidence type="ECO:0000256" key="5">
    <source>
        <dbReference type="ARBA" id="ARBA00023027"/>
    </source>
</evidence>
<protein>
    <recommendedName>
        <fullName evidence="3 7">Mannitol-1-phosphate 5-dehydrogenase</fullName>
        <ecNumber evidence="2 7">1.1.1.17</ecNumber>
    </recommendedName>
</protein>
<dbReference type="GO" id="GO:0019592">
    <property type="term" value="P:mannitol catabolic process"/>
    <property type="evidence" value="ECO:0007669"/>
    <property type="project" value="TreeGrafter"/>
</dbReference>
<dbReference type="HAMAP" id="MF_00196">
    <property type="entry name" value="Mannitol_dehydrog"/>
    <property type="match status" value="1"/>
</dbReference>
<evidence type="ECO:0000313" key="10">
    <source>
        <dbReference type="EMBL" id="WAB80478.1"/>
    </source>
</evidence>